<organism evidence="3 4">
    <name type="scientific">Collinsella tanakaei</name>
    <dbReference type="NCBI Taxonomy" id="626935"/>
    <lineage>
        <taxon>Bacteria</taxon>
        <taxon>Bacillati</taxon>
        <taxon>Actinomycetota</taxon>
        <taxon>Coriobacteriia</taxon>
        <taxon>Coriobacteriales</taxon>
        <taxon>Coriobacteriaceae</taxon>
        <taxon>Collinsella</taxon>
    </lineage>
</organism>
<dbReference type="Pfam" id="PF02371">
    <property type="entry name" value="Transposase_20"/>
    <property type="match status" value="1"/>
</dbReference>
<dbReference type="EMBL" id="QSRJ01000003">
    <property type="protein sequence ID" value="RGL11265.1"/>
    <property type="molecule type" value="Genomic_DNA"/>
</dbReference>
<dbReference type="GO" id="GO:0006313">
    <property type="term" value="P:DNA transposition"/>
    <property type="evidence" value="ECO:0007669"/>
    <property type="project" value="InterPro"/>
</dbReference>
<gene>
    <name evidence="3" type="ORF">DXC81_03920</name>
</gene>
<evidence type="ECO:0000313" key="4">
    <source>
        <dbReference type="Proteomes" id="UP000260943"/>
    </source>
</evidence>
<feature type="compositionally biased region" description="Polar residues" evidence="1">
    <location>
        <begin position="73"/>
        <end position="88"/>
    </location>
</feature>
<dbReference type="GO" id="GO:0004803">
    <property type="term" value="F:transposase activity"/>
    <property type="evidence" value="ECO:0007669"/>
    <property type="project" value="InterPro"/>
</dbReference>
<proteinExistence type="predicted"/>
<dbReference type="InterPro" id="IPR003346">
    <property type="entry name" value="Transposase_20"/>
</dbReference>
<dbReference type="Proteomes" id="UP000260943">
    <property type="component" value="Unassembled WGS sequence"/>
</dbReference>
<evidence type="ECO:0000256" key="1">
    <source>
        <dbReference type="SAM" id="MobiDB-lite"/>
    </source>
</evidence>
<protein>
    <submittedName>
        <fullName evidence="3">IS110 family transposase</fullName>
    </submittedName>
</protein>
<feature type="domain" description="Transposase IS116/IS110/IS902 C-terminal" evidence="2">
    <location>
        <begin position="34"/>
        <end position="99"/>
    </location>
</feature>
<sequence length="118" mass="11902">GAFADAARRAGASAARARELWEALGDEACESPLAIPGIGPKTAAAPVTAVGISLFGSHREPAGYRGAAPADSRSGTSIRSTSPQRGGNKQLKNLLIFSCNSLAAVGGCQDRIVLGGRV</sequence>
<evidence type="ECO:0000259" key="2">
    <source>
        <dbReference type="Pfam" id="PF02371"/>
    </source>
</evidence>
<feature type="non-terminal residue" evidence="3">
    <location>
        <position position="1"/>
    </location>
</feature>
<reference evidence="3 4" key="1">
    <citation type="submission" date="2018-08" db="EMBL/GenBank/DDBJ databases">
        <title>A genome reference for cultivated species of the human gut microbiota.</title>
        <authorList>
            <person name="Zou Y."/>
            <person name="Xue W."/>
            <person name="Luo G."/>
        </authorList>
    </citation>
    <scope>NUCLEOTIDE SEQUENCE [LARGE SCALE GENOMIC DNA]</scope>
    <source>
        <strain evidence="3 4">TF08-14</strain>
    </source>
</reference>
<dbReference type="GO" id="GO:0003677">
    <property type="term" value="F:DNA binding"/>
    <property type="evidence" value="ECO:0007669"/>
    <property type="project" value="InterPro"/>
</dbReference>
<comment type="caution">
    <text evidence="3">The sequence shown here is derived from an EMBL/GenBank/DDBJ whole genome shotgun (WGS) entry which is preliminary data.</text>
</comment>
<dbReference type="RefSeq" id="WP_147327631.1">
    <property type="nucleotide sequence ID" value="NZ_QSRJ01000003.1"/>
</dbReference>
<accession>A0A3E4QVN8</accession>
<evidence type="ECO:0000313" key="3">
    <source>
        <dbReference type="EMBL" id="RGL11265.1"/>
    </source>
</evidence>
<name>A0A3E4QVN8_9ACTN</name>
<dbReference type="AlphaFoldDB" id="A0A3E4QVN8"/>
<feature type="region of interest" description="Disordered" evidence="1">
    <location>
        <begin position="58"/>
        <end position="88"/>
    </location>
</feature>